<sequence length="255" mass="28662">MTDWIKLSATLLFCIGLIIQTIAVATSEHEDEEYYLALGGRAYDNWMNLIDKKERKQRGLSIQEFHHNHPLYPAAGKKRGLTTWRCKECHGWDYLGNQGAYGSGSHYTGIKGIRDMQGASHDSIAAIIRGDSHGYDQRMIDDDTLSALALFISRGQVDMNAYIDRDTGKAKGTPGKGKPLYNSLCAICHGTKGRKINFKTFNKPEFVGTVANRNPWEVLHKIRNGHPGEQMISVLALNIQQQVDILRYSQELPKQ</sequence>
<evidence type="ECO:0000313" key="7">
    <source>
        <dbReference type="Proteomes" id="UP000094849"/>
    </source>
</evidence>
<keyword evidence="3 4" id="KW-0408">Iron</keyword>
<protein>
    <recommendedName>
        <fullName evidence="5">Cytochrome c domain-containing protein</fullName>
    </recommendedName>
</protein>
<gene>
    <name evidence="6" type="ORF">A3196_07665</name>
</gene>
<name>A0A1E2UPG7_9GAMM</name>
<evidence type="ECO:0000313" key="6">
    <source>
        <dbReference type="EMBL" id="ODB96643.1"/>
    </source>
</evidence>
<evidence type="ECO:0000259" key="5">
    <source>
        <dbReference type="PROSITE" id="PS51007"/>
    </source>
</evidence>
<dbReference type="RefSeq" id="WP_069013837.1">
    <property type="nucleotide sequence ID" value="NZ_LVJW01000003.1"/>
</dbReference>
<keyword evidence="1 4" id="KW-0349">Heme</keyword>
<comment type="caution">
    <text evidence="6">The sequence shown here is derived from an EMBL/GenBank/DDBJ whole genome shotgun (WGS) entry which is preliminary data.</text>
</comment>
<organism evidence="6 7">
    <name type="scientific">Candidatus Thiodiazotropha endoloripes</name>
    <dbReference type="NCBI Taxonomy" id="1818881"/>
    <lineage>
        <taxon>Bacteria</taxon>
        <taxon>Pseudomonadati</taxon>
        <taxon>Pseudomonadota</taxon>
        <taxon>Gammaproteobacteria</taxon>
        <taxon>Chromatiales</taxon>
        <taxon>Sedimenticolaceae</taxon>
        <taxon>Candidatus Thiodiazotropha</taxon>
    </lineage>
</organism>
<evidence type="ECO:0000256" key="4">
    <source>
        <dbReference type="PROSITE-ProRule" id="PRU00433"/>
    </source>
</evidence>
<evidence type="ECO:0000256" key="1">
    <source>
        <dbReference type="ARBA" id="ARBA00022617"/>
    </source>
</evidence>
<evidence type="ECO:0000256" key="3">
    <source>
        <dbReference type="ARBA" id="ARBA00023004"/>
    </source>
</evidence>
<dbReference type="STRING" id="1818881.A3196_07665"/>
<proteinExistence type="predicted"/>
<dbReference type="PROSITE" id="PS51007">
    <property type="entry name" value="CYTC"/>
    <property type="match status" value="1"/>
</dbReference>
<feature type="domain" description="Cytochrome c" evidence="5">
    <location>
        <begin position="172"/>
        <end position="253"/>
    </location>
</feature>
<dbReference type="Proteomes" id="UP000094849">
    <property type="component" value="Unassembled WGS sequence"/>
</dbReference>
<dbReference type="SUPFAM" id="SSF46626">
    <property type="entry name" value="Cytochrome c"/>
    <property type="match status" value="1"/>
</dbReference>
<keyword evidence="2 4" id="KW-0479">Metal-binding</keyword>
<dbReference type="Gene3D" id="1.10.760.10">
    <property type="entry name" value="Cytochrome c-like domain"/>
    <property type="match status" value="1"/>
</dbReference>
<dbReference type="AlphaFoldDB" id="A0A1E2UPG7"/>
<accession>A0A1E2UPG7</accession>
<dbReference type="EMBL" id="LVJZ01000003">
    <property type="protein sequence ID" value="ODB96643.1"/>
    <property type="molecule type" value="Genomic_DNA"/>
</dbReference>
<keyword evidence="7" id="KW-1185">Reference proteome</keyword>
<dbReference type="GO" id="GO:0020037">
    <property type="term" value="F:heme binding"/>
    <property type="evidence" value="ECO:0007669"/>
    <property type="project" value="InterPro"/>
</dbReference>
<reference evidence="6 7" key="1">
    <citation type="submission" date="2016-03" db="EMBL/GenBank/DDBJ databases">
        <title>Chemosynthetic sulphur-oxidizing symbionts of marine invertebrate animals are capable of nitrogen fixation.</title>
        <authorList>
            <person name="Petersen J.M."/>
            <person name="Kemper A."/>
            <person name="Gruber-Vodicka H."/>
            <person name="Cardini U."/>
            <person name="Geest Mvander."/>
            <person name="Kleiner M."/>
            <person name="Bulgheresi S."/>
            <person name="Fussmann M."/>
            <person name="Herbold C."/>
            <person name="Seah B.K.B."/>
            <person name="Antony C.Paul."/>
            <person name="Liu D."/>
            <person name="Belitz A."/>
            <person name="Weber M."/>
        </authorList>
    </citation>
    <scope>NUCLEOTIDE SEQUENCE [LARGE SCALE GENOMIC DNA]</scope>
    <source>
        <strain evidence="6">G_D</strain>
    </source>
</reference>
<evidence type="ECO:0000256" key="2">
    <source>
        <dbReference type="ARBA" id="ARBA00022723"/>
    </source>
</evidence>
<dbReference type="InterPro" id="IPR036909">
    <property type="entry name" value="Cyt_c-like_dom_sf"/>
</dbReference>
<dbReference type="GO" id="GO:0046872">
    <property type="term" value="F:metal ion binding"/>
    <property type="evidence" value="ECO:0007669"/>
    <property type="project" value="UniProtKB-KW"/>
</dbReference>
<dbReference type="InterPro" id="IPR009056">
    <property type="entry name" value="Cyt_c-like_dom"/>
</dbReference>
<dbReference type="GO" id="GO:0009055">
    <property type="term" value="F:electron transfer activity"/>
    <property type="evidence" value="ECO:0007669"/>
    <property type="project" value="InterPro"/>
</dbReference>